<dbReference type="InterPro" id="IPR036388">
    <property type="entry name" value="WH-like_DNA-bd_sf"/>
</dbReference>
<reference evidence="6 7" key="1">
    <citation type="submission" date="2017-10" db="EMBL/GenBank/DDBJ databases">
        <title>Paenichitinophaga pekingensis gen. nov., sp. nov., isolated from activated sludge.</title>
        <authorList>
            <person name="Jin D."/>
            <person name="Kong X."/>
            <person name="Deng Y."/>
            <person name="Bai Z."/>
        </authorList>
    </citation>
    <scope>NUCLEOTIDE SEQUENCE [LARGE SCALE GENOMIC DNA]</scope>
    <source>
        <strain evidence="6 7">13</strain>
    </source>
</reference>
<evidence type="ECO:0000259" key="5">
    <source>
        <dbReference type="Pfam" id="PF08281"/>
    </source>
</evidence>
<keyword evidence="3" id="KW-0731">Sigma factor</keyword>
<gene>
    <name evidence="6" type="ORF">COR50_20115</name>
</gene>
<evidence type="ECO:0000313" key="7">
    <source>
        <dbReference type="Proteomes" id="UP000220133"/>
    </source>
</evidence>
<dbReference type="SUPFAM" id="SSF88659">
    <property type="entry name" value="Sigma3 and sigma4 domains of RNA polymerase sigma factors"/>
    <property type="match status" value="1"/>
</dbReference>
<dbReference type="NCBIfam" id="TIGR02937">
    <property type="entry name" value="sigma70-ECF"/>
    <property type="match status" value="1"/>
</dbReference>
<dbReference type="AlphaFoldDB" id="A0A291QZM2"/>
<dbReference type="RefSeq" id="WP_098195661.1">
    <property type="nucleotide sequence ID" value="NZ_CP023777.1"/>
</dbReference>
<dbReference type="InterPro" id="IPR013324">
    <property type="entry name" value="RNA_pol_sigma_r3/r4-like"/>
</dbReference>
<accession>A0A291QZM2</accession>
<dbReference type="SUPFAM" id="SSF88946">
    <property type="entry name" value="Sigma2 domain of RNA polymerase sigma factors"/>
    <property type="match status" value="1"/>
</dbReference>
<dbReference type="Pfam" id="PF08281">
    <property type="entry name" value="Sigma70_r4_2"/>
    <property type="match status" value="1"/>
</dbReference>
<dbReference type="InterPro" id="IPR013325">
    <property type="entry name" value="RNA_pol_sigma_r2"/>
</dbReference>
<dbReference type="GO" id="GO:0006352">
    <property type="term" value="P:DNA-templated transcription initiation"/>
    <property type="evidence" value="ECO:0007669"/>
    <property type="project" value="InterPro"/>
</dbReference>
<dbReference type="PANTHER" id="PTHR43133">
    <property type="entry name" value="RNA POLYMERASE ECF-TYPE SIGMA FACTO"/>
    <property type="match status" value="1"/>
</dbReference>
<dbReference type="Proteomes" id="UP000220133">
    <property type="component" value="Chromosome"/>
</dbReference>
<dbReference type="KEGG" id="cbae:COR50_20115"/>
<keyword evidence="4" id="KW-0804">Transcription</keyword>
<dbReference type="OrthoDB" id="799938at2"/>
<proteinExistence type="inferred from homology"/>
<dbReference type="Gene3D" id="1.10.1740.10">
    <property type="match status" value="1"/>
</dbReference>
<evidence type="ECO:0000256" key="3">
    <source>
        <dbReference type="ARBA" id="ARBA00023082"/>
    </source>
</evidence>
<organism evidence="6 7">
    <name type="scientific">Chitinophaga caeni</name>
    <dbReference type="NCBI Taxonomy" id="2029983"/>
    <lineage>
        <taxon>Bacteria</taxon>
        <taxon>Pseudomonadati</taxon>
        <taxon>Bacteroidota</taxon>
        <taxon>Chitinophagia</taxon>
        <taxon>Chitinophagales</taxon>
        <taxon>Chitinophagaceae</taxon>
        <taxon>Chitinophaga</taxon>
    </lineage>
</organism>
<dbReference type="GO" id="GO:0003677">
    <property type="term" value="F:DNA binding"/>
    <property type="evidence" value="ECO:0007669"/>
    <property type="project" value="InterPro"/>
</dbReference>
<dbReference type="EMBL" id="CP023777">
    <property type="protein sequence ID" value="ATL49293.1"/>
    <property type="molecule type" value="Genomic_DNA"/>
</dbReference>
<dbReference type="InterPro" id="IPR013249">
    <property type="entry name" value="RNA_pol_sigma70_r4_t2"/>
</dbReference>
<keyword evidence="7" id="KW-1185">Reference proteome</keyword>
<evidence type="ECO:0000313" key="6">
    <source>
        <dbReference type="EMBL" id="ATL49293.1"/>
    </source>
</evidence>
<dbReference type="Gene3D" id="1.10.10.10">
    <property type="entry name" value="Winged helix-like DNA-binding domain superfamily/Winged helix DNA-binding domain"/>
    <property type="match status" value="1"/>
</dbReference>
<dbReference type="InterPro" id="IPR014284">
    <property type="entry name" value="RNA_pol_sigma-70_dom"/>
</dbReference>
<evidence type="ECO:0000256" key="4">
    <source>
        <dbReference type="ARBA" id="ARBA00023163"/>
    </source>
</evidence>
<dbReference type="GO" id="GO:0016987">
    <property type="term" value="F:sigma factor activity"/>
    <property type="evidence" value="ECO:0007669"/>
    <property type="project" value="UniProtKB-KW"/>
</dbReference>
<protein>
    <recommendedName>
        <fullName evidence="5">RNA polymerase sigma factor 70 region 4 type 2 domain-containing protein</fullName>
    </recommendedName>
</protein>
<keyword evidence="2" id="KW-0805">Transcription regulation</keyword>
<dbReference type="PANTHER" id="PTHR43133:SF46">
    <property type="entry name" value="RNA POLYMERASE SIGMA-70 FACTOR ECF SUBFAMILY"/>
    <property type="match status" value="1"/>
</dbReference>
<dbReference type="InterPro" id="IPR039425">
    <property type="entry name" value="RNA_pol_sigma-70-like"/>
</dbReference>
<sequence>MSTNNSYNEKELLLRLEAGDKAAFDILYYYFEPKLRLFLYPFSNGDTGMVDIIIQDVFVKLWLKRQDLTGIEKLEYYLQRMAKNRLLDILKLRDIRDRHKKLYAAFQPGFANNAREQLQLKEYFNIARQGMEKMPERRRMIFAMNVLEGFSIDEIAKQMEVSRDVVKKQLQKAKAFLKEYMSKHGDLPGAICLAIVILSHN</sequence>
<comment type="similarity">
    <text evidence="1">Belongs to the sigma-70 factor family. ECF subfamily.</text>
</comment>
<name>A0A291QZM2_9BACT</name>
<evidence type="ECO:0000256" key="1">
    <source>
        <dbReference type="ARBA" id="ARBA00010641"/>
    </source>
</evidence>
<evidence type="ECO:0000256" key="2">
    <source>
        <dbReference type="ARBA" id="ARBA00023015"/>
    </source>
</evidence>
<feature type="domain" description="RNA polymerase sigma factor 70 region 4 type 2" evidence="5">
    <location>
        <begin position="129"/>
        <end position="177"/>
    </location>
</feature>